<keyword evidence="2" id="KW-1185">Reference proteome</keyword>
<dbReference type="HOGENOM" id="CLU_2575171_0_0_1"/>
<evidence type="ECO:0000313" key="1">
    <source>
        <dbReference type="EMBL" id="KIX06146.1"/>
    </source>
</evidence>
<evidence type="ECO:0000313" key="2">
    <source>
        <dbReference type="Proteomes" id="UP000053617"/>
    </source>
</evidence>
<sequence length="81" mass="9194">MAKAGRTLGFYGGIALLDWIYQILLMPKIENKILDEIDLIFSQPISQLMMHNLCNTTRTLNDLVNFRFGKVLHACGGEPRN</sequence>
<dbReference type="AlphaFoldDB" id="A0A0D2ISL5"/>
<organism evidence="1 2">
    <name type="scientific">Rhinocladiella mackenziei CBS 650.93</name>
    <dbReference type="NCBI Taxonomy" id="1442369"/>
    <lineage>
        <taxon>Eukaryota</taxon>
        <taxon>Fungi</taxon>
        <taxon>Dikarya</taxon>
        <taxon>Ascomycota</taxon>
        <taxon>Pezizomycotina</taxon>
        <taxon>Eurotiomycetes</taxon>
        <taxon>Chaetothyriomycetidae</taxon>
        <taxon>Chaetothyriales</taxon>
        <taxon>Herpotrichiellaceae</taxon>
        <taxon>Rhinocladiella</taxon>
    </lineage>
</organism>
<dbReference type="Proteomes" id="UP000053617">
    <property type="component" value="Unassembled WGS sequence"/>
</dbReference>
<reference evidence="1 2" key="1">
    <citation type="submission" date="2015-01" db="EMBL/GenBank/DDBJ databases">
        <title>The Genome Sequence of Rhinocladiella mackenzie CBS 650.93.</title>
        <authorList>
            <consortium name="The Broad Institute Genomics Platform"/>
            <person name="Cuomo C."/>
            <person name="de Hoog S."/>
            <person name="Gorbushina A."/>
            <person name="Stielow B."/>
            <person name="Teixiera M."/>
            <person name="Abouelleil A."/>
            <person name="Chapman S.B."/>
            <person name="Priest M."/>
            <person name="Young S.K."/>
            <person name="Wortman J."/>
            <person name="Nusbaum C."/>
            <person name="Birren B."/>
        </authorList>
    </citation>
    <scope>NUCLEOTIDE SEQUENCE [LARGE SCALE GENOMIC DNA]</scope>
    <source>
        <strain evidence="1 2">CBS 650.93</strain>
    </source>
</reference>
<dbReference type="VEuPathDB" id="FungiDB:Z518_04120"/>
<dbReference type="EMBL" id="KN847477">
    <property type="protein sequence ID" value="KIX06146.1"/>
    <property type="molecule type" value="Genomic_DNA"/>
</dbReference>
<name>A0A0D2ISL5_9EURO</name>
<dbReference type="RefSeq" id="XP_013273282.1">
    <property type="nucleotide sequence ID" value="XM_013417828.1"/>
</dbReference>
<gene>
    <name evidence="1" type="ORF">Z518_04120</name>
</gene>
<dbReference type="OrthoDB" id="6339427at2759"/>
<dbReference type="GeneID" id="25292191"/>
<protein>
    <submittedName>
        <fullName evidence="1">Uncharacterized protein</fullName>
    </submittedName>
</protein>
<proteinExistence type="predicted"/>
<accession>A0A0D2ISL5</accession>